<feature type="domain" description="Bacterial transcriptional activator" evidence="1">
    <location>
        <begin position="894"/>
        <end position="1026"/>
    </location>
</feature>
<dbReference type="SUPFAM" id="SSF52540">
    <property type="entry name" value="P-loop containing nucleoside triphosphate hydrolases"/>
    <property type="match status" value="1"/>
</dbReference>
<dbReference type="SMART" id="SM01043">
    <property type="entry name" value="BTAD"/>
    <property type="match status" value="1"/>
</dbReference>
<dbReference type="InterPro" id="IPR005158">
    <property type="entry name" value="BTAD"/>
</dbReference>
<dbReference type="InterPro" id="IPR051677">
    <property type="entry name" value="AfsR-DnrI-RedD_regulator"/>
</dbReference>
<dbReference type="Pfam" id="PF25873">
    <property type="entry name" value="WHD_MalT"/>
    <property type="match status" value="1"/>
</dbReference>
<reference evidence="2" key="1">
    <citation type="journal article" date="2014" name="Int. J. Syst. Evol. Microbiol.">
        <title>Complete genome sequence of Corynebacterium casei LMG S-19264T (=DSM 44701T), isolated from a smear-ripened cheese.</title>
        <authorList>
            <consortium name="US DOE Joint Genome Institute (JGI-PGF)"/>
            <person name="Walter F."/>
            <person name="Albersmeier A."/>
            <person name="Kalinowski J."/>
            <person name="Ruckert C."/>
        </authorList>
    </citation>
    <scope>NUCLEOTIDE SEQUENCE</scope>
    <source>
        <strain evidence="2">JCM 14371</strain>
    </source>
</reference>
<sequence>MTLQPSWRDLTSQRRTRPPNVRGVLPRLRVTDLLGAARVGVVVAPAGYGKTTALAALPGPLCWLTLDADDADPQVLAAGLALAAEALEDGFRVAALLDAGATPRLVAARLGDLLERVGATLVIDEAQHLAHPLVSEVLGRLLGPPGGGARVVLLSRLPLASADLTRLEAAGELRRLSVADLAFTPAEVAALAATQGVTLTPAEVRVAHAVTEGWPIAVRFLMQAAGQGRLHLSALDELSGGPAFAEAPLTSLFTYLAQEVLGPLDPALRTLLTQGSVFEELTAGLLVSVLQQEQAGLLLDALAGSGTFLTRVGDGYRAHPLLRAHLRSQLPPGEVTRLAARGAAYFEETGRPRRAMAAHLQAGQHGRAAALLARHGQAWLAQGRTQLVQRSLNAVPLGEWTPDLYALSGDALRASSRYAEALARYAHAGPLQRALGEARVALDTVQPALAWAPLETAAELTAGAGTPERPGTAVTLRRMQAENLLNAGQLAEALALDPALATGARALLRSGQLTAALPLALQAARGESGGARAAQNHREGLLLLSFLQALLGDGRGAETHAREGLAEGERLESPFVQGLALARLGHALLVQGDSSGAAGAYRDAYALATGVTGRLQVEPLLGLTVLAARTGDAAGADLQLQDALLRSGGDRYMAGLLTLAAGLGQLQGGRPDAARPHLQRAADLFGTVGDRFGLAATHLAQYAALHAPGGPQDEHTSAACREEHAGQARAAVLAYPFLLSRPSLLSPFPERARRAALLASLAAGVPGGPDHFTGIARDLGYPRVPCRQDVPGFEVKVQVLGGRVSVQRDGRESREWGRAKARDLLALLALHPAGLARDEAQDALFPDAEVPVAERNFRVTLHALGQVLEDGAVSGTFLERGEWLRLRVSPDLTVDLHAAWALLAAPAGTPGRLDGLLALPDALADVPLPQVQDAAARYSAQLPDALAAEAALAFQVGESAAAQRAAARALTLDPAHEPAARLQMRAAHAAGHMAAVTRTYRALEAALALLDLTPLPETAALHRALTGP</sequence>
<dbReference type="InterPro" id="IPR011990">
    <property type="entry name" value="TPR-like_helical_dom_sf"/>
</dbReference>
<dbReference type="InterPro" id="IPR027417">
    <property type="entry name" value="P-loop_NTPase"/>
</dbReference>
<dbReference type="EMBL" id="BMOE01000007">
    <property type="protein sequence ID" value="GGJ78052.1"/>
    <property type="molecule type" value="Genomic_DNA"/>
</dbReference>
<dbReference type="SUPFAM" id="SSF48452">
    <property type="entry name" value="TPR-like"/>
    <property type="match status" value="1"/>
</dbReference>
<name>A0A917PHK7_9DEIO</name>
<dbReference type="InterPro" id="IPR036388">
    <property type="entry name" value="WH-like_DNA-bd_sf"/>
</dbReference>
<dbReference type="PANTHER" id="PTHR35807">
    <property type="entry name" value="TRANSCRIPTIONAL REGULATOR REDD-RELATED"/>
    <property type="match status" value="1"/>
</dbReference>
<evidence type="ECO:0000259" key="1">
    <source>
        <dbReference type="SMART" id="SM01043"/>
    </source>
</evidence>
<dbReference type="Proteomes" id="UP000635726">
    <property type="component" value="Unassembled WGS sequence"/>
</dbReference>
<evidence type="ECO:0000313" key="3">
    <source>
        <dbReference type="Proteomes" id="UP000635726"/>
    </source>
</evidence>
<dbReference type="Gene3D" id="1.10.10.10">
    <property type="entry name" value="Winged helix-like DNA-binding domain superfamily/Winged helix DNA-binding domain"/>
    <property type="match status" value="1"/>
</dbReference>
<protein>
    <submittedName>
        <fullName evidence="2">Transcriptional activator</fullName>
    </submittedName>
</protein>
<dbReference type="AlphaFoldDB" id="A0A917PHK7"/>
<gene>
    <name evidence="2" type="ORF">GCM10008939_22580</name>
</gene>
<proteinExistence type="predicted"/>
<dbReference type="InterPro" id="IPR059106">
    <property type="entry name" value="WHD_MalT"/>
</dbReference>
<dbReference type="Gene3D" id="1.25.40.10">
    <property type="entry name" value="Tetratricopeptide repeat domain"/>
    <property type="match status" value="2"/>
</dbReference>
<comment type="caution">
    <text evidence="2">The sequence shown here is derived from an EMBL/GenBank/DDBJ whole genome shotgun (WGS) entry which is preliminary data.</text>
</comment>
<dbReference type="Pfam" id="PF03704">
    <property type="entry name" value="BTAD"/>
    <property type="match status" value="1"/>
</dbReference>
<reference evidence="2" key="2">
    <citation type="submission" date="2020-09" db="EMBL/GenBank/DDBJ databases">
        <authorList>
            <person name="Sun Q."/>
            <person name="Ohkuma M."/>
        </authorList>
    </citation>
    <scope>NUCLEOTIDE SEQUENCE</scope>
    <source>
        <strain evidence="2">JCM 14371</strain>
    </source>
</reference>
<keyword evidence="3" id="KW-1185">Reference proteome</keyword>
<dbReference type="PANTHER" id="PTHR35807:SF2">
    <property type="entry name" value="TRANSCRIPTIONAL ACTIVATOR DOMAIN"/>
    <property type="match status" value="1"/>
</dbReference>
<organism evidence="2 3">
    <name type="scientific">Deinococcus aquiradiocola</name>
    <dbReference type="NCBI Taxonomy" id="393059"/>
    <lineage>
        <taxon>Bacteria</taxon>
        <taxon>Thermotogati</taxon>
        <taxon>Deinococcota</taxon>
        <taxon>Deinococci</taxon>
        <taxon>Deinococcales</taxon>
        <taxon>Deinococcaceae</taxon>
        <taxon>Deinococcus</taxon>
    </lineage>
</organism>
<accession>A0A917PHK7</accession>
<evidence type="ECO:0000313" key="2">
    <source>
        <dbReference type="EMBL" id="GGJ78052.1"/>
    </source>
</evidence>
<dbReference type="RefSeq" id="WP_229670957.1">
    <property type="nucleotide sequence ID" value="NZ_BMOE01000007.1"/>
</dbReference>